<feature type="signal peptide" evidence="2">
    <location>
        <begin position="1"/>
        <end position="19"/>
    </location>
</feature>
<dbReference type="EMBL" id="MU167305">
    <property type="protein sequence ID" value="KAG0143978.1"/>
    <property type="molecule type" value="Genomic_DNA"/>
</dbReference>
<keyword evidence="2" id="KW-0732">Signal</keyword>
<evidence type="ECO:0000256" key="1">
    <source>
        <dbReference type="SAM" id="MobiDB-lite"/>
    </source>
</evidence>
<protein>
    <recommendedName>
        <fullName evidence="5">IgGFc-binding protein N-terminal domain-containing protein</fullName>
    </recommendedName>
</protein>
<name>A0A9P6TAV1_9BASI</name>
<reference evidence="3" key="1">
    <citation type="submission" date="2013-11" db="EMBL/GenBank/DDBJ databases">
        <title>Genome sequence of the fusiform rust pathogen reveals effectors for host alternation and coevolution with pine.</title>
        <authorList>
            <consortium name="DOE Joint Genome Institute"/>
            <person name="Smith K."/>
            <person name="Pendleton A."/>
            <person name="Kubisiak T."/>
            <person name="Anderson C."/>
            <person name="Salamov A."/>
            <person name="Aerts A."/>
            <person name="Riley R."/>
            <person name="Clum A."/>
            <person name="Lindquist E."/>
            <person name="Ence D."/>
            <person name="Campbell M."/>
            <person name="Kronenberg Z."/>
            <person name="Feau N."/>
            <person name="Dhillon B."/>
            <person name="Hamelin R."/>
            <person name="Burleigh J."/>
            <person name="Smith J."/>
            <person name="Yandell M."/>
            <person name="Nelson C."/>
            <person name="Grigoriev I."/>
            <person name="Davis J."/>
        </authorList>
    </citation>
    <scope>NUCLEOTIDE SEQUENCE</scope>
    <source>
        <strain evidence="3">G11</strain>
    </source>
</reference>
<feature type="chain" id="PRO_5040162030" description="IgGFc-binding protein N-terminal domain-containing protein" evidence="2">
    <location>
        <begin position="20"/>
        <end position="469"/>
    </location>
</feature>
<evidence type="ECO:0000313" key="4">
    <source>
        <dbReference type="Proteomes" id="UP000886653"/>
    </source>
</evidence>
<feature type="compositionally biased region" description="Polar residues" evidence="1">
    <location>
        <begin position="429"/>
        <end position="456"/>
    </location>
</feature>
<accession>A0A9P6TAV1</accession>
<dbReference type="Proteomes" id="UP000886653">
    <property type="component" value="Unassembled WGS sequence"/>
</dbReference>
<dbReference type="OrthoDB" id="6513042at2759"/>
<dbReference type="AlphaFoldDB" id="A0A9P6TAV1"/>
<evidence type="ECO:0000313" key="3">
    <source>
        <dbReference type="EMBL" id="KAG0143978.1"/>
    </source>
</evidence>
<feature type="region of interest" description="Disordered" evidence="1">
    <location>
        <begin position="429"/>
        <end position="469"/>
    </location>
</feature>
<evidence type="ECO:0008006" key="5">
    <source>
        <dbReference type="Google" id="ProtNLM"/>
    </source>
</evidence>
<organism evidence="3 4">
    <name type="scientific">Cronartium quercuum f. sp. fusiforme G11</name>
    <dbReference type="NCBI Taxonomy" id="708437"/>
    <lineage>
        <taxon>Eukaryota</taxon>
        <taxon>Fungi</taxon>
        <taxon>Dikarya</taxon>
        <taxon>Basidiomycota</taxon>
        <taxon>Pucciniomycotina</taxon>
        <taxon>Pucciniomycetes</taxon>
        <taxon>Pucciniales</taxon>
        <taxon>Coleosporiaceae</taxon>
        <taxon>Cronartium</taxon>
    </lineage>
</organism>
<proteinExistence type="predicted"/>
<sequence length="469" mass="51113">MELIILVSILSQFLCVCRANLGVSVQNRRRPISFQSQVTISGGVSYTKLEYPDKLTIDTYSASEHNMTVAINPAPSASPLFVTAIDPSTSALSGTWVPMSKYSYTLDFEIEDPDDLIMNIGAPTWSTDVDEIMDDNVFLGKYHKERKGWVIDFERATFHRAQNRTGCIGLSNPAGEYIVIGRRIPSTNGAYNTFLAIDDGVFEVIGSPVSKDPNNIYPLQIGTWSDGTRIMVRSQMALKITMSLSVITEDFVPAGYQAVSTYIHAIRSQHARGEVELRIQLPAVRTRLVSHHIHPNQLQICKRRVIQNQETSGPCEIISPAVPAGTGALMTETSIGLDGDYLLIAPKANNSGNHQLMRESHRQGIECETGNSTSVDGIKLCGLMGGESMSGSEVEGSRGPLKTTQVALLGNPGPVIPFVGPPKVTDVSINSSNKLSEDPTPTSRLSPEVSTAGNRNSPHRKRLVIDYQD</sequence>
<gene>
    <name evidence="3" type="ORF">CROQUDRAFT_47989</name>
</gene>
<keyword evidence="4" id="KW-1185">Reference proteome</keyword>
<comment type="caution">
    <text evidence="3">The sequence shown here is derived from an EMBL/GenBank/DDBJ whole genome shotgun (WGS) entry which is preliminary data.</text>
</comment>
<evidence type="ECO:0000256" key="2">
    <source>
        <dbReference type="SAM" id="SignalP"/>
    </source>
</evidence>